<keyword evidence="1" id="KW-0812">Transmembrane</keyword>
<reference evidence="2 3" key="1">
    <citation type="submission" date="2017-05" db="EMBL/GenBank/DDBJ databases">
        <title>Bifidobacterium vansinderenii sp. nov.</title>
        <authorList>
            <person name="Lugli G.A."/>
            <person name="Duranti S."/>
            <person name="Mangifesta M."/>
        </authorList>
    </citation>
    <scope>NUCLEOTIDE SEQUENCE [LARGE SCALE GENOMIC DNA]</scope>
    <source>
        <strain evidence="2 3">Tam10B</strain>
    </source>
</reference>
<feature type="transmembrane region" description="Helical" evidence="1">
    <location>
        <begin position="12"/>
        <end position="33"/>
    </location>
</feature>
<dbReference type="Proteomes" id="UP000215433">
    <property type="component" value="Unassembled WGS sequence"/>
</dbReference>
<dbReference type="RefSeq" id="WP_143248496.1">
    <property type="nucleotide sequence ID" value="NZ_NEWD01000004.1"/>
</dbReference>
<gene>
    <name evidence="2" type="ORF">Tam10B_0268</name>
</gene>
<feature type="transmembrane region" description="Helical" evidence="1">
    <location>
        <begin position="117"/>
        <end position="144"/>
    </location>
</feature>
<dbReference type="OrthoDB" id="9886376at2"/>
<name>A0A229W087_9BIFI</name>
<organism evidence="2 3">
    <name type="scientific">Bifidobacterium vansinderenii</name>
    <dbReference type="NCBI Taxonomy" id="1984871"/>
    <lineage>
        <taxon>Bacteria</taxon>
        <taxon>Bacillati</taxon>
        <taxon>Actinomycetota</taxon>
        <taxon>Actinomycetes</taxon>
        <taxon>Bifidobacteriales</taxon>
        <taxon>Bifidobacteriaceae</taxon>
        <taxon>Bifidobacterium</taxon>
    </lineage>
</organism>
<proteinExistence type="predicted"/>
<evidence type="ECO:0000313" key="2">
    <source>
        <dbReference type="EMBL" id="OXN01268.1"/>
    </source>
</evidence>
<dbReference type="Pfam" id="PF09946">
    <property type="entry name" value="DUF2178"/>
    <property type="match status" value="1"/>
</dbReference>
<sequence>MKIHGRKTLHRAVISLFAAAFFLIQAVFVTAPYTGMPIFDRIFKWALPALWLVVGMMQLASAFSEKMSLATETTLPFDERDRQIIAQANAMTAKVVEVVLVIVMVGTLLLLPTYHSVVLGTIGLTCGVMVCLMQALRIGFALYYQRG</sequence>
<feature type="transmembrane region" description="Helical" evidence="1">
    <location>
        <begin position="45"/>
        <end position="63"/>
    </location>
</feature>
<evidence type="ECO:0000256" key="1">
    <source>
        <dbReference type="SAM" id="Phobius"/>
    </source>
</evidence>
<accession>A0A229W087</accession>
<keyword evidence="3" id="KW-1185">Reference proteome</keyword>
<dbReference type="InterPro" id="IPR019235">
    <property type="entry name" value="DUF2178_TM"/>
</dbReference>
<protein>
    <submittedName>
        <fullName evidence="2">Uncharacterized protein</fullName>
    </submittedName>
</protein>
<keyword evidence="1" id="KW-1133">Transmembrane helix</keyword>
<dbReference type="EMBL" id="NEWD01000004">
    <property type="protein sequence ID" value="OXN01268.1"/>
    <property type="molecule type" value="Genomic_DNA"/>
</dbReference>
<feature type="transmembrane region" description="Helical" evidence="1">
    <location>
        <begin position="84"/>
        <end position="111"/>
    </location>
</feature>
<keyword evidence="1" id="KW-0472">Membrane</keyword>
<evidence type="ECO:0000313" key="3">
    <source>
        <dbReference type="Proteomes" id="UP000215433"/>
    </source>
</evidence>
<comment type="caution">
    <text evidence="2">The sequence shown here is derived from an EMBL/GenBank/DDBJ whole genome shotgun (WGS) entry which is preliminary data.</text>
</comment>
<dbReference type="AlphaFoldDB" id="A0A229W087"/>